<evidence type="ECO:0000313" key="4">
    <source>
        <dbReference type="Proteomes" id="UP001139485"/>
    </source>
</evidence>
<dbReference type="AlphaFoldDB" id="A0A9X2DB67"/>
<evidence type="ECO:0000259" key="2">
    <source>
        <dbReference type="Pfam" id="PF07179"/>
    </source>
</evidence>
<keyword evidence="4" id="KW-1185">Reference proteome</keyword>
<evidence type="ECO:0000313" key="3">
    <source>
        <dbReference type="EMBL" id="MCM0622157.1"/>
    </source>
</evidence>
<gene>
    <name evidence="3" type="ORF">M8330_17840</name>
</gene>
<evidence type="ECO:0000256" key="1">
    <source>
        <dbReference type="SAM" id="MobiDB-lite"/>
    </source>
</evidence>
<sequence>MSRPYEPTTGPDGKRRWSFDVTGDGRSLEAPAFPDDDGTADAGLAAALAARTAARGDRAAAGQAYLACLDALTRARLLVPVVAVLGEVGLAENGLAVEKDSDMAAVLLTGADGRTALLSFSATATMAAWDPEARPVAVPARTAAEAAIAEGASALVLDLAGPHRLVVEGDDLSALASGWTLARVGEGQGATVGWVRPT</sequence>
<dbReference type="EMBL" id="JAMOIL010000029">
    <property type="protein sequence ID" value="MCM0622157.1"/>
    <property type="molecule type" value="Genomic_DNA"/>
</dbReference>
<organism evidence="3 4">
    <name type="scientific">Nocardioides bruguierae</name>
    <dbReference type="NCBI Taxonomy" id="2945102"/>
    <lineage>
        <taxon>Bacteria</taxon>
        <taxon>Bacillati</taxon>
        <taxon>Actinomycetota</taxon>
        <taxon>Actinomycetes</taxon>
        <taxon>Propionibacteriales</taxon>
        <taxon>Nocardioidaceae</taxon>
        <taxon>Nocardioides</taxon>
    </lineage>
</organism>
<name>A0A9X2DB67_9ACTN</name>
<accession>A0A9X2DB67</accession>
<reference evidence="3" key="1">
    <citation type="submission" date="2022-05" db="EMBL/GenBank/DDBJ databases">
        <authorList>
            <person name="Tuo L."/>
        </authorList>
    </citation>
    <scope>NUCLEOTIDE SEQUENCE</scope>
    <source>
        <strain evidence="3">BSK12Z-4</strain>
    </source>
</reference>
<proteinExistence type="predicted"/>
<feature type="domain" description="SseB protein N-terminal" evidence="2">
    <location>
        <begin position="61"/>
        <end position="173"/>
    </location>
</feature>
<dbReference type="Pfam" id="PF07179">
    <property type="entry name" value="SseB"/>
    <property type="match status" value="1"/>
</dbReference>
<dbReference type="RefSeq" id="WP_250057352.1">
    <property type="nucleotide sequence ID" value="NZ_JAMJPH010000037.1"/>
</dbReference>
<protein>
    <submittedName>
        <fullName evidence="3">SseB family protein</fullName>
    </submittedName>
</protein>
<comment type="caution">
    <text evidence="3">The sequence shown here is derived from an EMBL/GenBank/DDBJ whole genome shotgun (WGS) entry which is preliminary data.</text>
</comment>
<feature type="region of interest" description="Disordered" evidence="1">
    <location>
        <begin position="1"/>
        <end position="35"/>
    </location>
</feature>
<dbReference type="InterPro" id="IPR009839">
    <property type="entry name" value="SseB_N"/>
</dbReference>
<dbReference type="Proteomes" id="UP001139485">
    <property type="component" value="Unassembled WGS sequence"/>
</dbReference>